<evidence type="ECO:0000256" key="4">
    <source>
        <dbReference type="ARBA" id="ARBA00023002"/>
    </source>
</evidence>
<keyword evidence="3 6" id="KW-0479">Metal-binding</keyword>
<dbReference type="PANTHER" id="PTHR24286:SF228">
    <property type="entry name" value="C-22 STEROL DESATURASE ERG5"/>
    <property type="match status" value="1"/>
</dbReference>
<dbReference type="PRINTS" id="PR00385">
    <property type="entry name" value="P450"/>
</dbReference>
<dbReference type="PRINTS" id="PR00463">
    <property type="entry name" value="EP450I"/>
</dbReference>
<dbReference type="AlphaFoldDB" id="N1PXQ7"/>
<sequence>MASIMEAGNASSTSIPNAIHNTIESVQTGFLSKAFENGSPISWFSIFLTLFVAAVIYDQLSYRSHKGPLAGESWKIPFVGPFLESVNPKFEAYHRKWLSGPLSCVSVFHKFVVIAATRDMARKVFNSPMYVKPCVVDVAHKLLRPDNWVFLDGKEHVEYRKGLNGLFTRNALETYLPGQQEVYAECFEDWLQESEAAGDSPKPWVYNIRELITAVSCRTFVGHYMSREQVKTIAEDYYYITAALELVNFPIIIPFTKTWYGKKAADQVLDVFSNCAAKSRVRMRQRGVEPECIMDRWIVQMIDSDRYRERIAKGEKVPDEEKPAMLLRNFSDIEISMTVFTFLFASQDATSSAASWMLQIVADNPEIMRKVREEGDRLRSDHNQDVSLETLEKMDYTRAVVKETLRYRPPVLMVPYLVKKDFPIPETNYVAKKGTMIVPSTWLSLHDPEAYENPDNFVPERWTTGNAEEQGKNWLVFGTGPHYCLGQTYATLNLMLLLHKLSAQYDWKHKITEKSEEIKVFATIFPMDDLQLTFSRRAGHS</sequence>
<keyword evidence="4 7" id="KW-0560">Oxidoreductase</keyword>
<dbReference type="GO" id="GO:0000249">
    <property type="term" value="F:C-22 sterol desaturase (NADPH) activity"/>
    <property type="evidence" value="ECO:0007669"/>
    <property type="project" value="EnsemblFungi"/>
</dbReference>
<dbReference type="Gene3D" id="1.10.630.10">
    <property type="entry name" value="Cytochrome P450"/>
    <property type="match status" value="1"/>
</dbReference>
<evidence type="ECO:0000256" key="7">
    <source>
        <dbReference type="RuleBase" id="RU000461"/>
    </source>
</evidence>
<evidence type="ECO:0000313" key="8">
    <source>
        <dbReference type="EMBL" id="EME47004.1"/>
    </source>
</evidence>
<comment type="similarity">
    <text evidence="2 7">Belongs to the cytochrome P450 family.</text>
</comment>
<gene>
    <name evidence="8" type="ORF">DOTSEDRAFT_69100</name>
</gene>
<organism evidence="8 9">
    <name type="scientific">Dothistroma septosporum (strain NZE10 / CBS 128990)</name>
    <name type="common">Red band needle blight fungus</name>
    <name type="synonym">Mycosphaerella pini</name>
    <dbReference type="NCBI Taxonomy" id="675120"/>
    <lineage>
        <taxon>Eukaryota</taxon>
        <taxon>Fungi</taxon>
        <taxon>Dikarya</taxon>
        <taxon>Ascomycota</taxon>
        <taxon>Pezizomycotina</taxon>
        <taxon>Dothideomycetes</taxon>
        <taxon>Dothideomycetidae</taxon>
        <taxon>Mycosphaerellales</taxon>
        <taxon>Mycosphaerellaceae</taxon>
        <taxon>Dothistroma</taxon>
    </lineage>
</organism>
<reference evidence="9" key="1">
    <citation type="journal article" date="2012" name="PLoS Genet.">
        <title>The genomes of the fungal plant pathogens Cladosporium fulvum and Dothistroma septosporum reveal adaptation to different hosts and lifestyles but also signatures of common ancestry.</title>
        <authorList>
            <person name="de Wit P.J.G.M."/>
            <person name="van der Burgt A."/>
            <person name="Oekmen B."/>
            <person name="Stergiopoulos I."/>
            <person name="Abd-Elsalam K.A."/>
            <person name="Aerts A.L."/>
            <person name="Bahkali A.H."/>
            <person name="Beenen H.G."/>
            <person name="Chettri P."/>
            <person name="Cox M.P."/>
            <person name="Datema E."/>
            <person name="de Vries R.P."/>
            <person name="Dhillon B."/>
            <person name="Ganley A.R."/>
            <person name="Griffiths S.A."/>
            <person name="Guo Y."/>
            <person name="Hamelin R.C."/>
            <person name="Henrissat B."/>
            <person name="Kabir M.S."/>
            <person name="Jashni M.K."/>
            <person name="Kema G."/>
            <person name="Klaubauf S."/>
            <person name="Lapidus A."/>
            <person name="Levasseur A."/>
            <person name="Lindquist E."/>
            <person name="Mehrabi R."/>
            <person name="Ohm R.A."/>
            <person name="Owen T.J."/>
            <person name="Salamov A."/>
            <person name="Schwelm A."/>
            <person name="Schijlen E."/>
            <person name="Sun H."/>
            <person name="van den Burg H.A."/>
            <person name="van Ham R.C.H.J."/>
            <person name="Zhang S."/>
            <person name="Goodwin S.B."/>
            <person name="Grigoriev I.V."/>
            <person name="Collemare J."/>
            <person name="Bradshaw R.E."/>
        </authorList>
    </citation>
    <scope>NUCLEOTIDE SEQUENCE [LARGE SCALE GENOMIC DNA]</scope>
    <source>
        <strain evidence="9">NZE10 / CBS 128990</strain>
    </source>
</reference>
<dbReference type="Proteomes" id="UP000016933">
    <property type="component" value="Unassembled WGS sequence"/>
</dbReference>
<dbReference type="Pfam" id="PF00067">
    <property type="entry name" value="p450"/>
    <property type="match status" value="1"/>
</dbReference>
<evidence type="ECO:0000256" key="5">
    <source>
        <dbReference type="ARBA" id="ARBA00023004"/>
    </source>
</evidence>
<dbReference type="InterPro" id="IPR001128">
    <property type="entry name" value="Cyt_P450"/>
</dbReference>
<dbReference type="SUPFAM" id="SSF48264">
    <property type="entry name" value="Cytochrome P450"/>
    <property type="match status" value="1"/>
</dbReference>
<dbReference type="OMA" id="KCIGLEY"/>
<dbReference type="InterPro" id="IPR002401">
    <property type="entry name" value="Cyt_P450_E_grp-I"/>
</dbReference>
<dbReference type="HOGENOM" id="CLU_023517_0_0_1"/>
<keyword evidence="9" id="KW-1185">Reference proteome</keyword>
<name>N1PXQ7_DOTSN</name>
<evidence type="ECO:0000256" key="3">
    <source>
        <dbReference type="ARBA" id="ARBA00022723"/>
    </source>
</evidence>
<evidence type="ECO:0000256" key="6">
    <source>
        <dbReference type="PIRSR" id="PIRSR602401-1"/>
    </source>
</evidence>
<keyword evidence="6 7" id="KW-0349">Heme</keyword>
<evidence type="ECO:0000313" key="9">
    <source>
        <dbReference type="Proteomes" id="UP000016933"/>
    </source>
</evidence>
<accession>N1PXQ7</accession>
<evidence type="ECO:0000256" key="2">
    <source>
        <dbReference type="ARBA" id="ARBA00010617"/>
    </source>
</evidence>
<dbReference type="GO" id="GO:0004497">
    <property type="term" value="F:monooxygenase activity"/>
    <property type="evidence" value="ECO:0007669"/>
    <property type="project" value="UniProtKB-KW"/>
</dbReference>
<dbReference type="GO" id="GO:0020037">
    <property type="term" value="F:heme binding"/>
    <property type="evidence" value="ECO:0007669"/>
    <property type="project" value="InterPro"/>
</dbReference>
<protein>
    <submittedName>
        <fullName evidence="8">Uncharacterized protein</fullName>
    </submittedName>
</protein>
<dbReference type="PANTHER" id="PTHR24286">
    <property type="entry name" value="CYTOCHROME P450 26"/>
    <property type="match status" value="1"/>
</dbReference>
<dbReference type="InterPro" id="IPR017972">
    <property type="entry name" value="Cyt_P450_CS"/>
</dbReference>
<dbReference type="EMBL" id="KB446536">
    <property type="protein sequence ID" value="EME47004.1"/>
    <property type="molecule type" value="Genomic_DNA"/>
</dbReference>
<feature type="binding site" description="axial binding residue" evidence="6">
    <location>
        <position position="484"/>
    </location>
    <ligand>
        <name>heme</name>
        <dbReference type="ChEBI" id="CHEBI:30413"/>
    </ligand>
    <ligandPart>
        <name>Fe</name>
        <dbReference type="ChEBI" id="CHEBI:18248"/>
    </ligandPart>
</feature>
<dbReference type="GO" id="GO:0006696">
    <property type="term" value="P:ergosterol biosynthetic process"/>
    <property type="evidence" value="ECO:0007669"/>
    <property type="project" value="EnsemblFungi"/>
</dbReference>
<reference evidence="8 9" key="2">
    <citation type="journal article" date="2012" name="PLoS Pathog.">
        <title>Diverse lifestyles and strategies of plant pathogenesis encoded in the genomes of eighteen Dothideomycetes fungi.</title>
        <authorList>
            <person name="Ohm R.A."/>
            <person name="Feau N."/>
            <person name="Henrissat B."/>
            <person name="Schoch C.L."/>
            <person name="Horwitz B.A."/>
            <person name="Barry K.W."/>
            <person name="Condon B.J."/>
            <person name="Copeland A.C."/>
            <person name="Dhillon B."/>
            <person name="Glaser F."/>
            <person name="Hesse C.N."/>
            <person name="Kosti I."/>
            <person name="LaButti K."/>
            <person name="Lindquist E.A."/>
            <person name="Lucas S."/>
            <person name="Salamov A.A."/>
            <person name="Bradshaw R.E."/>
            <person name="Ciuffetti L."/>
            <person name="Hamelin R.C."/>
            <person name="Kema G.H.J."/>
            <person name="Lawrence C."/>
            <person name="Scott J.A."/>
            <person name="Spatafora J.W."/>
            <person name="Turgeon B.G."/>
            <person name="de Wit P.J.G.M."/>
            <person name="Zhong S."/>
            <person name="Goodwin S.B."/>
            <person name="Grigoriev I.V."/>
        </authorList>
    </citation>
    <scope>NUCLEOTIDE SEQUENCE [LARGE SCALE GENOMIC DNA]</scope>
    <source>
        <strain evidence="9">NZE10 / CBS 128990</strain>
    </source>
</reference>
<keyword evidence="7" id="KW-0503">Monooxygenase</keyword>
<dbReference type="InterPro" id="IPR036396">
    <property type="entry name" value="Cyt_P450_sf"/>
</dbReference>
<dbReference type="GO" id="GO:0005506">
    <property type="term" value="F:iron ion binding"/>
    <property type="evidence" value="ECO:0007669"/>
    <property type="project" value="InterPro"/>
</dbReference>
<dbReference type="eggNOG" id="KOG0157">
    <property type="taxonomic scope" value="Eukaryota"/>
</dbReference>
<comment type="cofactor">
    <cofactor evidence="1 6">
        <name>heme</name>
        <dbReference type="ChEBI" id="CHEBI:30413"/>
    </cofactor>
</comment>
<dbReference type="OrthoDB" id="1372046at2759"/>
<dbReference type="STRING" id="675120.N1PXQ7"/>
<keyword evidence="5 6" id="KW-0408">Iron</keyword>
<dbReference type="PROSITE" id="PS00086">
    <property type="entry name" value="CYTOCHROME_P450"/>
    <property type="match status" value="1"/>
</dbReference>
<dbReference type="FunFam" id="1.10.630.10:FF:000021">
    <property type="entry name" value="Cytochrome P450 61"/>
    <property type="match status" value="1"/>
</dbReference>
<proteinExistence type="inferred from homology"/>
<evidence type="ECO:0000256" key="1">
    <source>
        <dbReference type="ARBA" id="ARBA00001971"/>
    </source>
</evidence>